<organism evidence="1 2">
    <name type="scientific">Candidatus Magnetobacterium casense</name>
    <dbReference type="NCBI Taxonomy" id="1455061"/>
    <lineage>
        <taxon>Bacteria</taxon>
        <taxon>Pseudomonadati</taxon>
        <taxon>Nitrospirota</taxon>
        <taxon>Thermodesulfovibrionia</taxon>
        <taxon>Thermodesulfovibrionales</taxon>
        <taxon>Candidatus Magnetobacteriaceae</taxon>
        <taxon>Candidatus Magnetobacterium</taxon>
    </lineage>
</organism>
<evidence type="ECO:0000313" key="2">
    <source>
        <dbReference type="Proteomes" id="UP001196980"/>
    </source>
</evidence>
<dbReference type="Proteomes" id="UP001196980">
    <property type="component" value="Unassembled WGS sequence"/>
</dbReference>
<sequence length="111" mass="12484">MDNDVFKIMTGEGWARVRVKDDKPARFKEGSMFRVTPAPGDGEPFICKLVKFGPIHSAMEFEDIVCTCKHFFLVRGNEPINRQIVHSTLDSLEGAQITHLLGGISNWEHLA</sequence>
<accession>A0ABS6S3K1</accession>
<keyword evidence="2" id="KW-1185">Reference proteome</keyword>
<gene>
    <name evidence="1" type="ORF">HWQ67_17770</name>
</gene>
<evidence type="ECO:0000313" key="1">
    <source>
        <dbReference type="EMBL" id="MBV6343423.1"/>
    </source>
</evidence>
<dbReference type="EMBL" id="JABXWD010000583">
    <property type="protein sequence ID" value="MBV6343423.1"/>
    <property type="molecule type" value="Genomic_DNA"/>
</dbReference>
<reference evidence="1 2" key="1">
    <citation type="journal article" date="2020" name="J Geophys Res Biogeosci">
        <title>Magnetotaxis as an Adaptation to Enable Bacterial Shuttling of Microbial Sulfur and Sulfur Cycling Across Aquatic Oxic#Anoxic Interfaces.</title>
        <authorList>
            <person name="Li J."/>
            <person name="Liu P."/>
            <person name="Wang J."/>
            <person name="Roberts A.P."/>
            <person name="Pan Y."/>
        </authorList>
    </citation>
    <scope>NUCLEOTIDE SEQUENCE [LARGE SCALE GENOMIC DNA]</scope>
    <source>
        <strain evidence="1 2">MYR-1_YQ</strain>
    </source>
</reference>
<name>A0ABS6S3K1_9BACT</name>
<protein>
    <submittedName>
        <fullName evidence="1">Uncharacterized protein</fullName>
    </submittedName>
</protein>
<proteinExistence type="predicted"/>
<comment type="caution">
    <text evidence="1">The sequence shown here is derived from an EMBL/GenBank/DDBJ whole genome shotgun (WGS) entry which is preliminary data.</text>
</comment>